<dbReference type="CDD" id="cd14667">
    <property type="entry name" value="3D_containing_proteins"/>
    <property type="match status" value="1"/>
</dbReference>
<evidence type="ECO:0000256" key="1">
    <source>
        <dbReference type="ARBA" id="ARBA00022729"/>
    </source>
</evidence>
<gene>
    <name evidence="7" type="ORF">HXA33_06410</name>
</gene>
<dbReference type="RefSeq" id="WP_257820837.1">
    <property type="nucleotide sequence ID" value="NZ_JABXYM010000001.1"/>
</dbReference>
<reference evidence="7" key="1">
    <citation type="submission" date="2020-06" db="EMBL/GenBank/DDBJ databases">
        <title>Insight into the genomes of haloalkaliphilic bacilli from Kenyan soda lakes.</title>
        <authorList>
            <person name="Mwirichia R."/>
            <person name="Villamizar G.C."/>
            <person name="Poehlein A."/>
            <person name="Mugweru J."/>
            <person name="Kipnyargis A."/>
            <person name="Kiplimo D."/>
            <person name="Orwa P."/>
            <person name="Daniel R."/>
        </authorList>
    </citation>
    <scope>NUCLEOTIDE SEQUENCE</scope>
    <source>
        <strain evidence="7">B1096_S55</strain>
    </source>
</reference>
<evidence type="ECO:0000313" key="8">
    <source>
        <dbReference type="Proteomes" id="UP001057753"/>
    </source>
</evidence>
<keyword evidence="1 4" id="KW-0732">Signal</keyword>
<organism evidence="7 8">
    <name type="scientific">Salipaludibacillus agaradhaerens</name>
    <name type="common">Bacillus agaradhaerens</name>
    <dbReference type="NCBI Taxonomy" id="76935"/>
    <lineage>
        <taxon>Bacteria</taxon>
        <taxon>Bacillati</taxon>
        <taxon>Bacillota</taxon>
        <taxon>Bacilli</taxon>
        <taxon>Bacillales</taxon>
        <taxon>Bacillaceae</taxon>
    </lineage>
</organism>
<dbReference type="GO" id="GO:0019867">
    <property type="term" value="C:outer membrane"/>
    <property type="evidence" value="ECO:0007669"/>
    <property type="project" value="InterPro"/>
</dbReference>
<protein>
    <submittedName>
        <fullName evidence="7">Glycoside hydrolase</fullName>
    </submittedName>
</protein>
<dbReference type="InterPro" id="IPR036908">
    <property type="entry name" value="RlpA-like_sf"/>
</dbReference>
<keyword evidence="8" id="KW-1185">Reference proteome</keyword>
<feature type="compositionally biased region" description="Acidic residues" evidence="3">
    <location>
        <begin position="199"/>
        <end position="208"/>
    </location>
</feature>
<evidence type="ECO:0000256" key="4">
    <source>
        <dbReference type="SAM" id="SignalP"/>
    </source>
</evidence>
<evidence type="ECO:0000256" key="3">
    <source>
        <dbReference type="SAM" id="MobiDB-lite"/>
    </source>
</evidence>
<dbReference type="PANTHER" id="PTHR39160:SF6">
    <property type="entry name" value="CELL WALL-BINDING PROTEIN YOCH"/>
    <property type="match status" value="1"/>
</dbReference>
<dbReference type="InterPro" id="IPR010611">
    <property type="entry name" value="3D_dom"/>
</dbReference>
<feature type="chain" id="PRO_5040420073" evidence="4">
    <location>
        <begin position="26"/>
        <end position="406"/>
    </location>
</feature>
<dbReference type="InterPro" id="IPR051933">
    <property type="entry name" value="Resuscitation_pf_RpfB"/>
</dbReference>
<dbReference type="PANTHER" id="PTHR39160">
    <property type="entry name" value="CELL WALL-BINDING PROTEIN YOCH"/>
    <property type="match status" value="1"/>
</dbReference>
<feature type="domain" description="3D" evidence="5">
    <location>
        <begin position="345"/>
        <end position="406"/>
    </location>
</feature>
<dbReference type="InterPro" id="IPR057309">
    <property type="entry name" value="PcsB_CC"/>
</dbReference>
<dbReference type="Pfam" id="PF06725">
    <property type="entry name" value="3D"/>
    <property type="match status" value="1"/>
</dbReference>
<dbReference type="EMBL" id="JABXYM010000001">
    <property type="protein sequence ID" value="MCR6096177.1"/>
    <property type="molecule type" value="Genomic_DNA"/>
</dbReference>
<name>A0A9Q4B194_SALAG</name>
<dbReference type="AlphaFoldDB" id="A0A9Q4B194"/>
<dbReference type="InterPro" id="IPR059180">
    <property type="entry name" value="3D_YorM"/>
</dbReference>
<keyword evidence="2" id="KW-0175">Coiled coil</keyword>
<feature type="compositionally biased region" description="Basic and acidic residues" evidence="3">
    <location>
        <begin position="256"/>
        <end position="290"/>
    </location>
</feature>
<dbReference type="GO" id="GO:0009254">
    <property type="term" value="P:peptidoglycan turnover"/>
    <property type="evidence" value="ECO:0007669"/>
    <property type="project" value="InterPro"/>
</dbReference>
<sequence length="406" mass="45236">MLKKFITLAIVAWLGQFFFATGTYATEELENEQEQIKEEREAVQAELSEAEAELVALIADLESLNDHLHNLSEKIEANEDMIEETEAEISETENQVEELEAEMDRLQEDIDERFELLKDRASSYQRNGSGNGAYIEVILGAESFGDFMSRVMTISKIAQADNDFIEQLEANQLELEEVQLQHVESLLALANKATELEEMQDELDEQKEEVERVRDDMKENEAEQEALIAKLVDQDLDLASQEADVRNRIKDEVKRQEEQRAEAARQAEQEAKEREAAEAEKERESAEAKSSESNTSSPSRSNSNNNSSSDGSWQTFSATAYTASCNGCSGITSTGINLKDNPNAKVIAVDPSVIPLGSRVEVKGYGTYIAADTGGNITGQKIDIFMSNRSNALAFGRQSVQIRILN</sequence>
<dbReference type="GO" id="GO:0004553">
    <property type="term" value="F:hydrolase activity, hydrolyzing O-glycosyl compounds"/>
    <property type="evidence" value="ECO:0007669"/>
    <property type="project" value="InterPro"/>
</dbReference>
<feature type="region of interest" description="Disordered" evidence="3">
    <location>
        <begin position="256"/>
        <end position="311"/>
    </location>
</feature>
<proteinExistence type="predicted"/>
<comment type="caution">
    <text evidence="7">The sequence shown here is derived from an EMBL/GenBank/DDBJ whole genome shotgun (WGS) entry which is preliminary data.</text>
</comment>
<feature type="region of interest" description="Disordered" evidence="3">
    <location>
        <begin position="199"/>
        <end position="219"/>
    </location>
</feature>
<feature type="coiled-coil region" evidence="2">
    <location>
        <begin position="26"/>
        <end position="116"/>
    </location>
</feature>
<evidence type="ECO:0000313" key="7">
    <source>
        <dbReference type="EMBL" id="MCR6096177.1"/>
    </source>
</evidence>
<evidence type="ECO:0000259" key="6">
    <source>
        <dbReference type="Pfam" id="PF24568"/>
    </source>
</evidence>
<feature type="compositionally biased region" description="Low complexity" evidence="3">
    <location>
        <begin position="291"/>
        <end position="309"/>
    </location>
</feature>
<feature type="domain" description="Peptidoglycan hydrolase PcsB coiled-coil" evidence="6">
    <location>
        <begin position="104"/>
        <end position="177"/>
    </location>
</feature>
<accession>A0A9Q4B194</accession>
<evidence type="ECO:0000259" key="5">
    <source>
        <dbReference type="Pfam" id="PF06725"/>
    </source>
</evidence>
<dbReference type="SUPFAM" id="SSF50685">
    <property type="entry name" value="Barwin-like endoglucanases"/>
    <property type="match status" value="1"/>
</dbReference>
<dbReference type="Proteomes" id="UP001057753">
    <property type="component" value="Unassembled WGS sequence"/>
</dbReference>
<feature type="signal peptide" evidence="4">
    <location>
        <begin position="1"/>
        <end position="25"/>
    </location>
</feature>
<feature type="compositionally biased region" description="Basic and acidic residues" evidence="3">
    <location>
        <begin position="209"/>
        <end position="219"/>
    </location>
</feature>
<evidence type="ECO:0000256" key="2">
    <source>
        <dbReference type="SAM" id="Coils"/>
    </source>
</evidence>
<dbReference type="Gene3D" id="6.10.250.3150">
    <property type="match status" value="1"/>
</dbReference>
<dbReference type="Pfam" id="PF24568">
    <property type="entry name" value="CC_PcsB"/>
    <property type="match status" value="1"/>
</dbReference>
<keyword evidence="7" id="KW-0378">Hydrolase</keyword>